<comment type="similarity">
    <text evidence="5">Belongs to the creatininase superfamily.</text>
</comment>
<evidence type="ECO:0000256" key="2">
    <source>
        <dbReference type="ARBA" id="ARBA00022723"/>
    </source>
</evidence>
<evidence type="ECO:0000256" key="5">
    <source>
        <dbReference type="ARBA" id="ARBA00024029"/>
    </source>
</evidence>
<dbReference type="SUPFAM" id="SSF102215">
    <property type="entry name" value="Creatininase"/>
    <property type="match status" value="1"/>
</dbReference>
<dbReference type="Proteomes" id="UP000320314">
    <property type="component" value="Unassembled WGS sequence"/>
</dbReference>
<gene>
    <name evidence="6" type="ORF">FJU11_09795</name>
</gene>
<keyword evidence="3" id="KW-0378">Hydrolase</keyword>
<evidence type="ECO:0000313" key="7">
    <source>
        <dbReference type="Proteomes" id="UP000320314"/>
    </source>
</evidence>
<dbReference type="AlphaFoldDB" id="A0A506U3X0"/>
<dbReference type="GO" id="GO:0016811">
    <property type="term" value="F:hydrolase activity, acting on carbon-nitrogen (but not peptide) bonds, in linear amides"/>
    <property type="evidence" value="ECO:0007669"/>
    <property type="project" value="TreeGrafter"/>
</dbReference>
<sequence length="265" mass="28616">MTERKVWWGDFTAADFADGKASEAVAVLPVAAIEQHGPHLPLSTDSAIMDGMLETAIELLPTDLDVRILPVHKVGKSDEHVYAPGTLSVPATTLIDHWSALGDSVARAQIRRLVIVTAHGGNEEVVGIVAREMRVRHAMLAVRTSWDRFGTPPGLYPEAEKRFDIHGGHWETSLMLHFRPDLVRMDEARDFASATPAIEAENAFLSAQSPHGFAWIARDLNPAGVVGNAAAASEAAGRATAKHQADGFVRLLGDVARAPLDRYLG</sequence>
<reference evidence="6 7" key="1">
    <citation type="submission" date="2019-06" db="EMBL/GenBank/DDBJ databases">
        <authorList>
            <person name="Li M."/>
        </authorList>
    </citation>
    <scope>NUCLEOTIDE SEQUENCE [LARGE SCALE GENOMIC DNA]</scope>
    <source>
        <strain evidence="6 7">BGMRC6574</strain>
    </source>
</reference>
<dbReference type="PANTHER" id="PTHR35005">
    <property type="entry name" value="3-DEHYDRO-SCYLLO-INOSOSE HYDROLASE"/>
    <property type="match status" value="1"/>
</dbReference>
<protein>
    <submittedName>
        <fullName evidence="6">Creatininase family protein</fullName>
    </submittedName>
</protein>
<dbReference type="OrthoDB" id="9801445at2"/>
<dbReference type="RefSeq" id="WP_141166873.1">
    <property type="nucleotide sequence ID" value="NZ_VHLH01000016.1"/>
</dbReference>
<name>A0A506U3X0_9HYPH</name>
<organism evidence="6 7">
    <name type="scientific">Pararhizobium mangrovi</name>
    <dbReference type="NCBI Taxonomy" id="2590452"/>
    <lineage>
        <taxon>Bacteria</taxon>
        <taxon>Pseudomonadati</taxon>
        <taxon>Pseudomonadota</taxon>
        <taxon>Alphaproteobacteria</taxon>
        <taxon>Hyphomicrobiales</taxon>
        <taxon>Rhizobiaceae</taxon>
        <taxon>Rhizobium/Agrobacterium group</taxon>
        <taxon>Pararhizobium</taxon>
    </lineage>
</organism>
<evidence type="ECO:0000313" key="6">
    <source>
        <dbReference type="EMBL" id="TPW28148.1"/>
    </source>
</evidence>
<accession>A0A506U3X0</accession>
<dbReference type="GO" id="GO:0009231">
    <property type="term" value="P:riboflavin biosynthetic process"/>
    <property type="evidence" value="ECO:0007669"/>
    <property type="project" value="TreeGrafter"/>
</dbReference>
<comment type="caution">
    <text evidence="6">The sequence shown here is derived from an EMBL/GenBank/DDBJ whole genome shotgun (WGS) entry which is preliminary data.</text>
</comment>
<keyword evidence="4" id="KW-0862">Zinc</keyword>
<dbReference type="PANTHER" id="PTHR35005:SF1">
    <property type="entry name" value="2-AMINO-5-FORMYLAMINO-6-RIBOSYLAMINOPYRIMIDIN-4(3H)-ONE 5'-MONOPHOSPHATE DEFORMYLASE"/>
    <property type="match status" value="1"/>
</dbReference>
<dbReference type="Pfam" id="PF02633">
    <property type="entry name" value="Creatininase"/>
    <property type="match status" value="1"/>
</dbReference>
<evidence type="ECO:0000256" key="3">
    <source>
        <dbReference type="ARBA" id="ARBA00022801"/>
    </source>
</evidence>
<keyword evidence="7" id="KW-1185">Reference proteome</keyword>
<comment type="cofactor">
    <cofactor evidence="1">
        <name>Zn(2+)</name>
        <dbReference type="ChEBI" id="CHEBI:29105"/>
    </cofactor>
</comment>
<dbReference type="GO" id="GO:0046872">
    <property type="term" value="F:metal ion binding"/>
    <property type="evidence" value="ECO:0007669"/>
    <property type="project" value="UniProtKB-KW"/>
</dbReference>
<evidence type="ECO:0000256" key="1">
    <source>
        <dbReference type="ARBA" id="ARBA00001947"/>
    </source>
</evidence>
<keyword evidence="2" id="KW-0479">Metal-binding</keyword>
<proteinExistence type="inferred from homology"/>
<dbReference type="Gene3D" id="3.40.50.10310">
    <property type="entry name" value="Creatininase"/>
    <property type="match status" value="1"/>
</dbReference>
<dbReference type="InterPro" id="IPR024087">
    <property type="entry name" value="Creatininase-like_sf"/>
</dbReference>
<dbReference type="InterPro" id="IPR003785">
    <property type="entry name" value="Creatininase/forma_Hydrolase"/>
</dbReference>
<dbReference type="EMBL" id="VHLH01000016">
    <property type="protein sequence ID" value="TPW28148.1"/>
    <property type="molecule type" value="Genomic_DNA"/>
</dbReference>
<evidence type="ECO:0000256" key="4">
    <source>
        <dbReference type="ARBA" id="ARBA00022833"/>
    </source>
</evidence>